<organism evidence="1">
    <name type="scientific">Oxalobacter aliiformigenes</name>
    <dbReference type="NCBI Taxonomy" id="2946593"/>
    <lineage>
        <taxon>Bacteria</taxon>
        <taxon>Pseudomonadati</taxon>
        <taxon>Pseudomonadota</taxon>
        <taxon>Betaproteobacteria</taxon>
        <taxon>Burkholderiales</taxon>
        <taxon>Oxalobacteraceae</taxon>
        <taxon>Oxalobacter</taxon>
    </lineage>
</organism>
<proteinExistence type="predicted"/>
<gene>
    <name evidence="1" type="ORF">NB646_07785</name>
</gene>
<dbReference type="AlphaFoldDB" id="A0A9E9LCG6"/>
<protein>
    <submittedName>
        <fullName evidence="1">Uncharacterized protein</fullName>
    </submittedName>
</protein>
<dbReference type="EMBL" id="CP098251">
    <property type="protein sequence ID" value="WAV90743.1"/>
    <property type="molecule type" value="Genomic_DNA"/>
</dbReference>
<dbReference type="Proteomes" id="UP001164819">
    <property type="component" value="Chromosome"/>
</dbReference>
<accession>A0A9E9LCG6</accession>
<sequence length="56" mass="6370">MNENKSFDKKIGCHIKTLPGDKYRVDLFEEEISYRVLSDRGGDNSVIGNGHLIRFG</sequence>
<evidence type="ECO:0000313" key="1">
    <source>
        <dbReference type="EMBL" id="WAV90743.1"/>
    </source>
</evidence>
<name>A0A9E9LCG6_9BURK</name>
<dbReference type="RefSeq" id="WP_269315712.1">
    <property type="nucleotide sequence ID" value="NZ_CP098251.1"/>
</dbReference>
<reference evidence="1" key="1">
    <citation type="journal article" date="2022" name="Front. Microbiol.">
        <title>New perspectives on an old grouping: The genomic and phenotypic variability of Oxalobacter formigenes and the implications for calcium oxalate stone prevention.</title>
        <authorList>
            <person name="Chmiel J.A."/>
            <person name="Carr C."/>
            <person name="Stuivenberg G.A."/>
            <person name="Venema R."/>
            <person name="Chanyi R.M."/>
            <person name="Al K.F."/>
            <person name="Giguere D."/>
            <person name="Say H."/>
            <person name="Akouris P.P."/>
            <person name="Dominguez Romero S.A."/>
            <person name="Kwong A."/>
            <person name="Tai V."/>
            <person name="Koval S.F."/>
            <person name="Razvi H."/>
            <person name="Bjazevic J."/>
            <person name="Burton J.P."/>
        </authorList>
    </citation>
    <scope>NUCLEOTIDE SEQUENCE</scope>
    <source>
        <strain evidence="1">OxK</strain>
    </source>
</reference>